<dbReference type="HOGENOM" id="CLU_1015531_0_0_1"/>
<evidence type="ECO:0000313" key="3">
    <source>
        <dbReference type="EMBL" id="EER36801.1"/>
    </source>
</evidence>
<feature type="compositionally biased region" description="Polar residues" evidence="1">
    <location>
        <begin position="44"/>
        <end position="54"/>
    </location>
</feature>
<evidence type="ECO:0000256" key="1">
    <source>
        <dbReference type="SAM" id="MobiDB-lite"/>
    </source>
</evidence>
<keyword evidence="2" id="KW-0812">Transmembrane</keyword>
<reference evidence="4" key="1">
    <citation type="submission" date="2009-05" db="EMBL/GenBank/DDBJ databases">
        <title>The genome sequence of Ajellomyces capsulatus strain H143.</title>
        <authorList>
            <person name="Champion M."/>
            <person name="Cuomo C.A."/>
            <person name="Ma L.-J."/>
            <person name="Henn M.R."/>
            <person name="Sil A."/>
            <person name="Goldman B."/>
            <person name="Young S.K."/>
            <person name="Kodira C.D."/>
            <person name="Zeng Q."/>
            <person name="Koehrsen M."/>
            <person name="Alvarado L."/>
            <person name="Berlin A.M."/>
            <person name="Borenstein D."/>
            <person name="Chen Z."/>
            <person name="Engels R."/>
            <person name="Freedman E."/>
            <person name="Gellesch M."/>
            <person name="Goldberg J."/>
            <person name="Griggs A."/>
            <person name="Gujja S."/>
            <person name="Heiman D.I."/>
            <person name="Hepburn T.A."/>
            <person name="Howarth C."/>
            <person name="Jen D."/>
            <person name="Larson L."/>
            <person name="Lewis B."/>
            <person name="Mehta T."/>
            <person name="Park D."/>
            <person name="Pearson M."/>
            <person name="Roberts A."/>
            <person name="Saif S."/>
            <person name="Shea T.D."/>
            <person name="Shenoy N."/>
            <person name="Sisk P."/>
            <person name="Stolte C."/>
            <person name="Sykes S."/>
            <person name="Walk T."/>
            <person name="White J."/>
            <person name="Yandava C."/>
            <person name="Klein B."/>
            <person name="McEwen J.G."/>
            <person name="Puccia R."/>
            <person name="Goldman G.H."/>
            <person name="Felipe M.S."/>
            <person name="Nino-Vega G."/>
            <person name="San-Blas G."/>
            <person name="Taylor J.W."/>
            <person name="Mendoza L."/>
            <person name="Galagan J.E."/>
            <person name="Nusbaum C."/>
            <person name="Birren B.W."/>
        </authorList>
    </citation>
    <scope>NUCLEOTIDE SEQUENCE [LARGE SCALE GENOMIC DNA]</scope>
    <source>
        <strain evidence="4">H143</strain>
    </source>
</reference>
<name>C6HRY3_AJECH</name>
<evidence type="ECO:0000313" key="4">
    <source>
        <dbReference type="Proteomes" id="UP000002624"/>
    </source>
</evidence>
<feature type="transmembrane region" description="Helical" evidence="2">
    <location>
        <begin position="103"/>
        <end position="122"/>
    </location>
</feature>
<dbReference type="VEuPathDB" id="FungiDB:HCDG_08964"/>
<sequence length="274" mass="27890">MKVENTIPNPKVDKNTKPTGEPKSTTSRRKEEVTKGSEKETKNKTMSKGTTAASGPQPYKLDDAMHAIRIIDVGLVHVIAHDDGIGQHPPLLPNARLILGPQGTQALLVAALVLIPGLFGVVKVHRVRRQSGVHGVADQRVAVGQDPEAAHGGTGGAVEGGELVEAEAAQDGLAAGGGGDGGHFHDILFVPAAPVVKGVDLAAGLVDAVDGAFHVHLVQGVPEGAVQPFEEGDGDEDTGAAKADLAKGVDLPAGLGEGADVHSLGGVEGRSTAR</sequence>
<feature type="region of interest" description="Disordered" evidence="1">
    <location>
        <begin position="251"/>
        <end position="274"/>
    </location>
</feature>
<evidence type="ECO:0000256" key="2">
    <source>
        <dbReference type="SAM" id="Phobius"/>
    </source>
</evidence>
<proteinExistence type="predicted"/>
<dbReference type="Proteomes" id="UP000002624">
    <property type="component" value="Unassembled WGS sequence"/>
</dbReference>
<accession>C6HRY3</accession>
<organism evidence="3 4">
    <name type="scientific">Ajellomyces capsulatus (strain H143)</name>
    <name type="common">Darling's disease fungus</name>
    <name type="synonym">Histoplasma capsulatum</name>
    <dbReference type="NCBI Taxonomy" id="544712"/>
    <lineage>
        <taxon>Eukaryota</taxon>
        <taxon>Fungi</taxon>
        <taxon>Dikarya</taxon>
        <taxon>Ascomycota</taxon>
        <taxon>Pezizomycotina</taxon>
        <taxon>Eurotiomycetes</taxon>
        <taxon>Eurotiomycetidae</taxon>
        <taxon>Onygenales</taxon>
        <taxon>Ajellomycetaceae</taxon>
        <taxon>Histoplasma</taxon>
    </lineage>
</organism>
<feature type="region of interest" description="Disordered" evidence="1">
    <location>
        <begin position="1"/>
        <end position="58"/>
    </location>
</feature>
<feature type="compositionally biased region" description="Basic and acidic residues" evidence="1">
    <location>
        <begin position="28"/>
        <end position="43"/>
    </location>
</feature>
<keyword evidence="2" id="KW-0472">Membrane</keyword>
<gene>
    <name evidence="3" type="ORF">HCDG_08964</name>
</gene>
<dbReference type="EMBL" id="GG692437">
    <property type="protein sequence ID" value="EER36801.1"/>
    <property type="molecule type" value="Genomic_DNA"/>
</dbReference>
<dbReference type="AlphaFoldDB" id="C6HRY3"/>
<keyword evidence="2" id="KW-1133">Transmembrane helix</keyword>
<protein>
    <submittedName>
        <fullName evidence="3">Uncharacterized protein</fullName>
    </submittedName>
</protein>